<evidence type="ECO:0000313" key="3">
    <source>
        <dbReference type="EMBL" id="MRX42664.1"/>
    </source>
</evidence>
<evidence type="ECO:0000313" key="4">
    <source>
        <dbReference type="Proteomes" id="UP000476511"/>
    </source>
</evidence>
<dbReference type="AlphaFoldDB" id="A0A6L5QZ85"/>
<dbReference type="InterPro" id="IPR000994">
    <property type="entry name" value="Pept_M24"/>
</dbReference>
<dbReference type="GO" id="GO:0004177">
    <property type="term" value="F:aminopeptidase activity"/>
    <property type="evidence" value="ECO:0007669"/>
    <property type="project" value="UniProtKB-ARBA"/>
</dbReference>
<keyword evidence="4" id="KW-1185">Reference proteome</keyword>
<organism evidence="3 4">
    <name type="scientific">Agromyces kandeliae</name>
    <dbReference type="NCBI Taxonomy" id="2666141"/>
    <lineage>
        <taxon>Bacteria</taxon>
        <taxon>Bacillati</taxon>
        <taxon>Actinomycetota</taxon>
        <taxon>Actinomycetes</taxon>
        <taxon>Micrococcales</taxon>
        <taxon>Microbacteriaceae</taxon>
        <taxon>Agromyces</taxon>
    </lineage>
</organism>
<dbReference type="Gene3D" id="3.90.230.10">
    <property type="entry name" value="Creatinase/methionine aminopeptidase superfamily"/>
    <property type="match status" value="1"/>
</dbReference>
<comment type="caution">
    <text evidence="3">The sequence shown here is derived from an EMBL/GenBank/DDBJ whole genome shotgun (WGS) entry which is preliminary data.</text>
</comment>
<dbReference type="Proteomes" id="UP000476511">
    <property type="component" value="Unassembled WGS sequence"/>
</dbReference>
<dbReference type="InterPro" id="IPR000587">
    <property type="entry name" value="Creatinase_N"/>
</dbReference>
<protein>
    <submittedName>
        <fullName evidence="3">M24 family metallopeptidase</fullName>
    </submittedName>
</protein>
<dbReference type="InterPro" id="IPR050659">
    <property type="entry name" value="Peptidase_M24B"/>
</dbReference>
<dbReference type="PANTHER" id="PTHR46112:SF3">
    <property type="entry name" value="AMINOPEPTIDASE YPDF"/>
    <property type="match status" value="1"/>
</dbReference>
<sequence>MSAPGAPADPAPVTGGVFAARLRRAARAASDAGLAGIVVTPGPELRYLTGYVPVATERLTMLVIPVDAAPSLIVPKLERPDAERAASARILRIVDWTDGEDPYAAAAPLLEPGRHAVSDSTWASHLLGLQGLPGEATYVSMSTALPMLRAVKDAWELDRLADAAAAADAAYRDILGVRFAGRTEADVAADLAAFLRAHGHAQVDFTVVGSGPNGASPHHEQGDRVVEDGDMVVLDFGGLMHGYGSDTTRTVHVGEPTDEERAVHELVVRAQQAGFEAVRPGVPCQEIDRVARAVITEAGYGEYFIHRVGHGIGLTTHEPPYMVEGEETPLEPGMCFSIEPGVYLPGRFGVRIEDIVTVTADGGRRLNTTPHEMAIVH</sequence>
<dbReference type="EMBL" id="WKJD01000006">
    <property type="protein sequence ID" value="MRX42664.1"/>
    <property type="molecule type" value="Genomic_DNA"/>
</dbReference>
<reference evidence="3 4" key="1">
    <citation type="submission" date="2019-11" db="EMBL/GenBank/DDBJ databases">
        <title>Agromyces kandeliae sp. nov., isolated from mangrove soil.</title>
        <authorList>
            <person name="Wang R."/>
        </authorList>
    </citation>
    <scope>NUCLEOTIDE SEQUENCE [LARGE SCALE GENOMIC DNA]</scope>
    <source>
        <strain evidence="3 4">Q22</strain>
    </source>
</reference>
<dbReference type="InterPro" id="IPR029149">
    <property type="entry name" value="Creatin/AminoP/Spt16_N"/>
</dbReference>
<evidence type="ECO:0000259" key="1">
    <source>
        <dbReference type="Pfam" id="PF00557"/>
    </source>
</evidence>
<feature type="domain" description="Peptidase M24" evidence="1">
    <location>
        <begin position="160"/>
        <end position="360"/>
    </location>
</feature>
<proteinExistence type="predicted"/>
<accession>A0A6L5QZ85</accession>
<dbReference type="InterPro" id="IPR001714">
    <property type="entry name" value="Pept_M24_MAP"/>
</dbReference>
<dbReference type="CDD" id="cd01092">
    <property type="entry name" value="APP-like"/>
    <property type="match status" value="1"/>
</dbReference>
<feature type="domain" description="Creatinase N-terminal" evidence="2">
    <location>
        <begin position="21"/>
        <end position="151"/>
    </location>
</feature>
<gene>
    <name evidence="3" type="ORF">GJR97_02880</name>
</gene>
<dbReference type="RefSeq" id="WP_154345025.1">
    <property type="nucleotide sequence ID" value="NZ_WKJD01000006.1"/>
</dbReference>
<dbReference type="InterPro" id="IPR036005">
    <property type="entry name" value="Creatinase/aminopeptidase-like"/>
</dbReference>
<dbReference type="Pfam" id="PF00557">
    <property type="entry name" value="Peptidase_M24"/>
    <property type="match status" value="1"/>
</dbReference>
<dbReference type="Gene3D" id="3.40.350.10">
    <property type="entry name" value="Creatinase/prolidase N-terminal domain"/>
    <property type="match status" value="1"/>
</dbReference>
<dbReference type="PANTHER" id="PTHR46112">
    <property type="entry name" value="AMINOPEPTIDASE"/>
    <property type="match status" value="1"/>
</dbReference>
<name>A0A6L5QZ85_9MICO</name>
<dbReference type="GO" id="GO:0008235">
    <property type="term" value="F:metalloexopeptidase activity"/>
    <property type="evidence" value="ECO:0007669"/>
    <property type="project" value="UniProtKB-ARBA"/>
</dbReference>
<evidence type="ECO:0000259" key="2">
    <source>
        <dbReference type="Pfam" id="PF01321"/>
    </source>
</evidence>
<dbReference type="Pfam" id="PF01321">
    <property type="entry name" value="Creatinase_N"/>
    <property type="match status" value="1"/>
</dbReference>
<dbReference type="SUPFAM" id="SSF55920">
    <property type="entry name" value="Creatinase/aminopeptidase"/>
    <property type="match status" value="1"/>
</dbReference>
<dbReference type="SUPFAM" id="SSF53092">
    <property type="entry name" value="Creatinase/prolidase N-terminal domain"/>
    <property type="match status" value="1"/>
</dbReference>
<dbReference type="PRINTS" id="PR00599">
    <property type="entry name" value="MAPEPTIDASE"/>
</dbReference>